<evidence type="ECO:0000256" key="4">
    <source>
        <dbReference type="ARBA" id="ARBA00022827"/>
    </source>
</evidence>
<accession>A0A1I6JRZ1</accession>
<sequence length="568" mass="62412">MNAKHPTPDATGFQPDPWLAQTHEVVNQPPALENYNLFTEDTALQEAVEREGAGWARQELEAFGELAGRRETIELGFQANDNKPTFHTHDRFGHRIDEVRFHPAYHELMKLAHDHGLHSSPWEKPGPGAHVARAAKYYLHTQVEASHGCPITMTFAAMPSIMKQPDLAERWASKILNREYDPRNVPDSEKSSVTIGMAMTEKQGGSDVRANTTRAVPTGPGGPGQAYELVGHKWFVSAPMCDAFLVLAQAPGGLSCFLMPRWRPDGSKNPWQIQRLKNKMGNVANASSEAELRGALGWMVGEEGRGVPTIIEMVAMTRFDCMIGSSAGMRQAAAQALHHCHHRSAFGARLSDQPLMQNVLADLALESEAAMAYTLRIARALDARDDEQEQLFLRLATPVGKYWICKRTANHAYEAMECIGGSGVMEDCIMPRLYREAPVNAIWEGSGNVQCLDTLRALQKSPDSLEAFFSEVSLGRGQDRHFDGFTDRLKQDFATAVKDQQTAAFQARDLVDRLATSLQASLLIRHAPSAVANAFCASRLASQGSHNIGALPHGIDASGIIQRATPHV</sequence>
<keyword evidence="5" id="KW-0560">Oxidoreductase</keyword>
<dbReference type="InterPro" id="IPR006089">
    <property type="entry name" value="Acyl-CoA_DH_CS"/>
</dbReference>
<dbReference type="Gene3D" id="6.10.250.600">
    <property type="match status" value="1"/>
</dbReference>
<organism evidence="9 10">
    <name type="scientific">Marinobacter daqiaonensis</name>
    <dbReference type="NCBI Taxonomy" id="650891"/>
    <lineage>
        <taxon>Bacteria</taxon>
        <taxon>Pseudomonadati</taxon>
        <taxon>Pseudomonadota</taxon>
        <taxon>Gammaproteobacteria</taxon>
        <taxon>Pseudomonadales</taxon>
        <taxon>Marinobacteraceae</taxon>
        <taxon>Marinobacter</taxon>
    </lineage>
</organism>
<dbReference type="Gene3D" id="2.40.110.20">
    <property type="match status" value="1"/>
</dbReference>
<evidence type="ECO:0000256" key="5">
    <source>
        <dbReference type="RuleBase" id="RU362125"/>
    </source>
</evidence>
<evidence type="ECO:0000259" key="6">
    <source>
        <dbReference type="Pfam" id="PF00441"/>
    </source>
</evidence>
<dbReference type="PANTHER" id="PTHR42707:SF3">
    <property type="entry name" value="ACYL-COA DEHYDROGENASE AIDB-RELATED"/>
    <property type="match status" value="1"/>
</dbReference>
<feature type="domain" description="Adaptive response protein AidB N-terminal" evidence="8">
    <location>
        <begin position="27"/>
        <end position="182"/>
    </location>
</feature>
<dbReference type="Gene3D" id="1.20.140.10">
    <property type="entry name" value="Butyryl-CoA Dehydrogenase, subunit A, domain 3"/>
    <property type="match status" value="1"/>
</dbReference>
<protein>
    <submittedName>
        <fullName evidence="9">Putative acyl-CoA dehydrogenase</fullName>
    </submittedName>
</protein>
<evidence type="ECO:0000313" key="9">
    <source>
        <dbReference type="EMBL" id="SFR81688.1"/>
    </source>
</evidence>
<dbReference type="RefSeq" id="WP_092015488.1">
    <property type="nucleotide sequence ID" value="NZ_FOYW01000003.1"/>
</dbReference>
<reference evidence="9 10" key="1">
    <citation type="submission" date="2016-10" db="EMBL/GenBank/DDBJ databases">
        <authorList>
            <person name="de Groot N.N."/>
        </authorList>
    </citation>
    <scope>NUCLEOTIDE SEQUENCE [LARGE SCALE GENOMIC DNA]</scope>
    <source>
        <strain evidence="9 10">CGMCC 1.9167</strain>
    </source>
</reference>
<dbReference type="Pfam" id="PF18158">
    <property type="entry name" value="AidB_N"/>
    <property type="match status" value="1"/>
</dbReference>
<keyword evidence="3 5" id="KW-0285">Flavoprotein</keyword>
<dbReference type="EMBL" id="FOYW01000003">
    <property type="protein sequence ID" value="SFR81688.1"/>
    <property type="molecule type" value="Genomic_DNA"/>
</dbReference>
<name>A0A1I6JRZ1_9GAMM</name>
<keyword evidence="10" id="KW-1185">Reference proteome</keyword>
<comment type="cofactor">
    <cofactor evidence="1 5">
        <name>FAD</name>
        <dbReference type="ChEBI" id="CHEBI:57692"/>
    </cofactor>
</comment>
<dbReference type="AlphaFoldDB" id="A0A1I6JRZ1"/>
<dbReference type="InterPro" id="IPR041504">
    <property type="entry name" value="AidB_N"/>
</dbReference>
<dbReference type="InterPro" id="IPR052904">
    <property type="entry name" value="Acyl-CoA_dehydrogenase-like"/>
</dbReference>
<comment type="similarity">
    <text evidence="2 5">Belongs to the acyl-CoA dehydrogenase family.</text>
</comment>
<evidence type="ECO:0000256" key="2">
    <source>
        <dbReference type="ARBA" id="ARBA00009347"/>
    </source>
</evidence>
<evidence type="ECO:0000259" key="7">
    <source>
        <dbReference type="Pfam" id="PF02770"/>
    </source>
</evidence>
<evidence type="ECO:0000313" key="10">
    <source>
        <dbReference type="Proteomes" id="UP000198644"/>
    </source>
</evidence>
<dbReference type="InterPro" id="IPR009075">
    <property type="entry name" value="AcylCo_DH/oxidase_C"/>
</dbReference>
<evidence type="ECO:0000259" key="8">
    <source>
        <dbReference type="Pfam" id="PF18158"/>
    </source>
</evidence>
<proteinExistence type="inferred from homology"/>
<keyword evidence="4 5" id="KW-0274">FAD</keyword>
<evidence type="ECO:0000256" key="1">
    <source>
        <dbReference type="ARBA" id="ARBA00001974"/>
    </source>
</evidence>
<evidence type="ECO:0000256" key="3">
    <source>
        <dbReference type="ARBA" id="ARBA00022630"/>
    </source>
</evidence>
<dbReference type="Pfam" id="PF02770">
    <property type="entry name" value="Acyl-CoA_dh_M"/>
    <property type="match status" value="1"/>
</dbReference>
<dbReference type="Proteomes" id="UP000198644">
    <property type="component" value="Unassembled WGS sequence"/>
</dbReference>
<dbReference type="PROSITE" id="PS00073">
    <property type="entry name" value="ACYL_COA_DH_2"/>
    <property type="match status" value="1"/>
</dbReference>
<dbReference type="Pfam" id="PF00441">
    <property type="entry name" value="Acyl-CoA_dh_1"/>
    <property type="match status" value="1"/>
</dbReference>
<feature type="domain" description="Acyl-CoA oxidase/dehydrogenase middle" evidence="7">
    <location>
        <begin position="196"/>
        <end position="292"/>
    </location>
</feature>
<dbReference type="NCBIfam" id="NF008594">
    <property type="entry name" value="PRK11561.1"/>
    <property type="match status" value="1"/>
</dbReference>
<dbReference type="GO" id="GO:0003995">
    <property type="term" value="F:acyl-CoA dehydrogenase activity"/>
    <property type="evidence" value="ECO:0007669"/>
    <property type="project" value="InterPro"/>
</dbReference>
<dbReference type="STRING" id="650891.SAMN05216203_3205"/>
<dbReference type="OrthoDB" id="9771038at2"/>
<dbReference type="InterPro" id="IPR036250">
    <property type="entry name" value="AcylCo_DH-like_C"/>
</dbReference>
<dbReference type="InterPro" id="IPR009100">
    <property type="entry name" value="AcylCoA_DH/oxidase_NM_dom_sf"/>
</dbReference>
<dbReference type="SUPFAM" id="SSF56645">
    <property type="entry name" value="Acyl-CoA dehydrogenase NM domain-like"/>
    <property type="match status" value="1"/>
</dbReference>
<gene>
    <name evidence="9" type="ORF">SAMN05216203_3205</name>
</gene>
<dbReference type="SUPFAM" id="SSF47203">
    <property type="entry name" value="Acyl-CoA dehydrogenase C-terminal domain-like"/>
    <property type="match status" value="1"/>
</dbReference>
<feature type="domain" description="Acyl-CoA dehydrogenase/oxidase C-terminal" evidence="6">
    <location>
        <begin position="304"/>
        <end position="458"/>
    </location>
</feature>
<dbReference type="InterPro" id="IPR006091">
    <property type="entry name" value="Acyl-CoA_Oxase/DH_mid-dom"/>
</dbReference>
<dbReference type="PANTHER" id="PTHR42707">
    <property type="entry name" value="ACYL-COA DEHYDROGENASE"/>
    <property type="match status" value="1"/>
</dbReference>